<dbReference type="Proteomes" id="UP001177003">
    <property type="component" value="Chromosome 0"/>
</dbReference>
<name>A0AA35Y5R1_LACSI</name>
<sequence length="127" mass="14298">MCGGTNRRWLEVVWGVVDHGLGRPENSYTFTKEYLSACVPNEHAHIAKSCSTVNLYKFKAQAFLAGKQKIEREKLTVDGGRRSCRNDKDGAWAEAFQEAATEEISSEDINRKCMGSNVGKEKKNKRK</sequence>
<dbReference type="EMBL" id="OX465086">
    <property type="protein sequence ID" value="CAI9266130.1"/>
    <property type="molecule type" value="Genomic_DNA"/>
</dbReference>
<dbReference type="AlphaFoldDB" id="A0AA35Y5R1"/>
<evidence type="ECO:0000313" key="1">
    <source>
        <dbReference type="EMBL" id="CAI9266130.1"/>
    </source>
</evidence>
<protein>
    <submittedName>
        <fullName evidence="1">Uncharacterized protein</fullName>
    </submittedName>
</protein>
<organism evidence="1 2">
    <name type="scientific">Lactuca saligna</name>
    <name type="common">Willowleaf lettuce</name>
    <dbReference type="NCBI Taxonomy" id="75948"/>
    <lineage>
        <taxon>Eukaryota</taxon>
        <taxon>Viridiplantae</taxon>
        <taxon>Streptophyta</taxon>
        <taxon>Embryophyta</taxon>
        <taxon>Tracheophyta</taxon>
        <taxon>Spermatophyta</taxon>
        <taxon>Magnoliopsida</taxon>
        <taxon>eudicotyledons</taxon>
        <taxon>Gunneridae</taxon>
        <taxon>Pentapetalae</taxon>
        <taxon>asterids</taxon>
        <taxon>campanulids</taxon>
        <taxon>Asterales</taxon>
        <taxon>Asteraceae</taxon>
        <taxon>Cichorioideae</taxon>
        <taxon>Cichorieae</taxon>
        <taxon>Lactucinae</taxon>
        <taxon>Lactuca</taxon>
    </lineage>
</organism>
<reference evidence="1" key="1">
    <citation type="submission" date="2023-04" db="EMBL/GenBank/DDBJ databases">
        <authorList>
            <person name="Vijverberg K."/>
            <person name="Xiong W."/>
            <person name="Schranz E."/>
        </authorList>
    </citation>
    <scope>NUCLEOTIDE SEQUENCE</scope>
</reference>
<accession>A0AA35Y5R1</accession>
<evidence type="ECO:0000313" key="2">
    <source>
        <dbReference type="Proteomes" id="UP001177003"/>
    </source>
</evidence>
<proteinExistence type="predicted"/>
<keyword evidence="2" id="KW-1185">Reference proteome</keyword>
<gene>
    <name evidence="1" type="ORF">LSALG_LOCUS6700</name>
</gene>